<dbReference type="Gene3D" id="2.60.40.1190">
    <property type="match status" value="1"/>
</dbReference>
<dbReference type="GO" id="GO:0004553">
    <property type="term" value="F:hydrolase activity, hydrolyzing O-glycosyl compounds"/>
    <property type="evidence" value="ECO:0007669"/>
    <property type="project" value="InterPro"/>
</dbReference>
<dbReference type="Proteomes" id="UP000198346">
    <property type="component" value="Unassembled WGS sequence"/>
</dbReference>
<accession>A0A239Q0W0</accession>
<keyword evidence="4" id="KW-1185">Reference proteome</keyword>
<evidence type="ECO:0000256" key="1">
    <source>
        <dbReference type="SAM" id="SignalP"/>
    </source>
</evidence>
<name>A0A239Q0W0_9PROT</name>
<dbReference type="GO" id="GO:0030246">
    <property type="term" value="F:carbohydrate binding"/>
    <property type="evidence" value="ECO:0007669"/>
    <property type="project" value="InterPro"/>
</dbReference>
<evidence type="ECO:0000313" key="3">
    <source>
        <dbReference type="EMBL" id="SNT75557.1"/>
    </source>
</evidence>
<reference evidence="3 4" key="1">
    <citation type="submission" date="2017-07" db="EMBL/GenBank/DDBJ databases">
        <authorList>
            <person name="Sun Z.S."/>
            <person name="Albrecht U."/>
            <person name="Echele G."/>
            <person name="Lee C.C."/>
        </authorList>
    </citation>
    <scope>NUCLEOTIDE SEQUENCE [LARGE SCALE GENOMIC DNA]</scope>
    <source>
        <strain evidence="3 4">CGMCC 1.12710</strain>
    </source>
</reference>
<dbReference type="SUPFAM" id="SSF49344">
    <property type="entry name" value="CBD9-like"/>
    <property type="match status" value="1"/>
</dbReference>
<dbReference type="InterPro" id="IPR010502">
    <property type="entry name" value="Carb-bd_dom_fam9"/>
</dbReference>
<evidence type="ECO:0000259" key="2">
    <source>
        <dbReference type="Pfam" id="PF06452"/>
    </source>
</evidence>
<feature type="domain" description="Carbohydrate-binding" evidence="2">
    <location>
        <begin position="49"/>
        <end position="189"/>
    </location>
</feature>
<organism evidence="3 4">
    <name type="scientific">Amphiplicatus metriothermophilus</name>
    <dbReference type="NCBI Taxonomy" id="1519374"/>
    <lineage>
        <taxon>Bacteria</taxon>
        <taxon>Pseudomonadati</taxon>
        <taxon>Pseudomonadota</taxon>
        <taxon>Alphaproteobacteria</taxon>
        <taxon>Parvularculales</taxon>
        <taxon>Parvularculaceae</taxon>
        <taxon>Amphiplicatus</taxon>
    </lineage>
</organism>
<keyword evidence="1" id="KW-0732">Signal</keyword>
<evidence type="ECO:0000313" key="4">
    <source>
        <dbReference type="Proteomes" id="UP000198346"/>
    </source>
</evidence>
<protein>
    <submittedName>
        <fullName evidence="3">Carbohydrate family 9 binding domain-like</fullName>
    </submittedName>
</protein>
<gene>
    <name evidence="3" type="ORF">SAMN06297382_2807</name>
</gene>
<feature type="signal peptide" evidence="1">
    <location>
        <begin position="1"/>
        <end position="23"/>
    </location>
</feature>
<dbReference type="Pfam" id="PF06452">
    <property type="entry name" value="CBM9_1"/>
    <property type="match status" value="1"/>
</dbReference>
<feature type="chain" id="PRO_5012196060" evidence="1">
    <location>
        <begin position="24"/>
        <end position="247"/>
    </location>
</feature>
<dbReference type="AlphaFoldDB" id="A0A239Q0W0"/>
<proteinExistence type="predicted"/>
<dbReference type="EMBL" id="FZQA01000008">
    <property type="protein sequence ID" value="SNT75557.1"/>
    <property type="molecule type" value="Genomic_DNA"/>
</dbReference>
<dbReference type="GO" id="GO:0016052">
    <property type="term" value="P:carbohydrate catabolic process"/>
    <property type="evidence" value="ECO:0007669"/>
    <property type="project" value="InterPro"/>
</dbReference>
<sequence>MTAFRHVIMAAFFGALVASAAQAQLARSFADYTPQVEAARIGEDEAPVIDGSLRDPAWATAAPIEDFYQIEPTEGAPPSQPARAYVMYDARNLYVGVYVYDDEPRRIRRNLLERDPPIQDDDAIRIIIDSFGTFRDGYFFATNPNGARSDALIENDNVFRDELDTVWNAAARVAEDGWVAEFRIPFQSNSFDASLDAWNFQIVRTIRRANEEIRWANIDRTRIGVVLTHDDLAGEATNIASPNMSWI</sequence>
<dbReference type="CDD" id="cd09618">
    <property type="entry name" value="CBM9_like_2"/>
    <property type="match status" value="1"/>
</dbReference>